<sequence length="92" mass="10671">MMSRLRYFMHKERNLFGKVNERQFDRIVVSMPELLGKHETERKEGSQLRICVRGLISIEEVPNIAQPFDMLQQLKVAALDKDLKSAGVKKAQ</sequence>
<reference evidence="1" key="1">
    <citation type="submission" date="2020-08" db="EMBL/GenBank/DDBJ databases">
        <title>Multicomponent nature underlies the extraordinary mechanical properties of spider dragline silk.</title>
        <authorList>
            <person name="Kono N."/>
            <person name="Nakamura H."/>
            <person name="Mori M."/>
            <person name="Yoshida Y."/>
            <person name="Ohtoshi R."/>
            <person name="Malay A.D."/>
            <person name="Moran D.A.P."/>
            <person name="Tomita M."/>
            <person name="Numata K."/>
            <person name="Arakawa K."/>
        </authorList>
    </citation>
    <scope>NUCLEOTIDE SEQUENCE</scope>
</reference>
<name>A0A8X7BDV4_TRICX</name>
<organism evidence="1 2">
    <name type="scientific">Trichonephila clavipes</name>
    <name type="common">Golden silk orbweaver</name>
    <name type="synonym">Nephila clavipes</name>
    <dbReference type="NCBI Taxonomy" id="2585209"/>
    <lineage>
        <taxon>Eukaryota</taxon>
        <taxon>Metazoa</taxon>
        <taxon>Ecdysozoa</taxon>
        <taxon>Arthropoda</taxon>
        <taxon>Chelicerata</taxon>
        <taxon>Arachnida</taxon>
        <taxon>Araneae</taxon>
        <taxon>Araneomorphae</taxon>
        <taxon>Entelegynae</taxon>
        <taxon>Araneoidea</taxon>
        <taxon>Nephilidae</taxon>
        <taxon>Trichonephila</taxon>
    </lineage>
</organism>
<keyword evidence="2" id="KW-1185">Reference proteome</keyword>
<protein>
    <submittedName>
        <fullName evidence="1">Uncharacterized protein</fullName>
    </submittedName>
</protein>
<gene>
    <name evidence="1" type="ORF">TNCV_929931</name>
</gene>
<proteinExistence type="predicted"/>
<evidence type="ECO:0000313" key="2">
    <source>
        <dbReference type="Proteomes" id="UP000887159"/>
    </source>
</evidence>
<dbReference type="AlphaFoldDB" id="A0A8X7BDV4"/>
<dbReference type="EMBL" id="BMAU01021378">
    <property type="protein sequence ID" value="GFY26852.1"/>
    <property type="molecule type" value="Genomic_DNA"/>
</dbReference>
<dbReference type="Proteomes" id="UP000887159">
    <property type="component" value="Unassembled WGS sequence"/>
</dbReference>
<comment type="caution">
    <text evidence="1">The sequence shown here is derived from an EMBL/GenBank/DDBJ whole genome shotgun (WGS) entry which is preliminary data.</text>
</comment>
<accession>A0A8X7BDV4</accession>
<evidence type="ECO:0000313" key="1">
    <source>
        <dbReference type="EMBL" id="GFY26852.1"/>
    </source>
</evidence>